<name>A0ABD2Y3V6_9GENT</name>
<evidence type="ECO:0000313" key="2">
    <source>
        <dbReference type="Proteomes" id="UP001630127"/>
    </source>
</evidence>
<proteinExistence type="predicted"/>
<organism evidence="1 2">
    <name type="scientific">Cinchona calisaya</name>
    <dbReference type="NCBI Taxonomy" id="153742"/>
    <lineage>
        <taxon>Eukaryota</taxon>
        <taxon>Viridiplantae</taxon>
        <taxon>Streptophyta</taxon>
        <taxon>Embryophyta</taxon>
        <taxon>Tracheophyta</taxon>
        <taxon>Spermatophyta</taxon>
        <taxon>Magnoliopsida</taxon>
        <taxon>eudicotyledons</taxon>
        <taxon>Gunneridae</taxon>
        <taxon>Pentapetalae</taxon>
        <taxon>asterids</taxon>
        <taxon>lamiids</taxon>
        <taxon>Gentianales</taxon>
        <taxon>Rubiaceae</taxon>
        <taxon>Cinchonoideae</taxon>
        <taxon>Cinchoneae</taxon>
        <taxon>Cinchona</taxon>
    </lineage>
</organism>
<dbReference type="Proteomes" id="UP001630127">
    <property type="component" value="Unassembled WGS sequence"/>
</dbReference>
<sequence length="104" mass="11549">MVFDLHCLWGSHYIQTAAESELVMALAVSAHETTLRASELSAYLSSLANIQNSCKPTDKARGRYDFLLSRSTRSQVYDDGNAFLCPRMVARVCDKSLQTVNNTS</sequence>
<evidence type="ECO:0000313" key="1">
    <source>
        <dbReference type="EMBL" id="KAL3501039.1"/>
    </source>
</evidence>
<gene>
    <name evidence="1" type="ORF">ACH5RR_035488</name>
</gene>
<reference evidence="1 2" key="1">
    <citation type="submission" date="2024-11" db="EMBL/GenBank/DDBJ databases">
        <title>A near-complete genome assembly of Cinchona calisaya.</title>
        <authorList>
            <person name="Lian D.C."/>
            <person name="Zhao X.W."/>
            <person name="Wei L."/>
        </authorList>
    </citation>
    <scope>NUCLEOTIDE SEQUENCE [LARGE SCALE GENOMIC DNA]</scope>
    <source>
        <tissue evidence="1">Nenye</tissue>
    </source>
</reference>
<accession>A0ABD2Y3V6</accession>
<dbReference type="AlphaFoldDB" id="A0ABD2Y3V6"/>
<dbReference type="EMBL" id="JBJUIK010000015">
    <property type="protein sequence ID" value="KAL3501039.1"/>
    <property type="molecule type" value="Genomic_DNA"/>
</dbReference>
<protein>
    <submittedName>
        <fullName evidence="1">Uncharacterized protein</fullName>
    </submittedName>
</protein>
<comment type="caution">
    <text evidence="1">The sequence shown here is derived from an EMBL/GenBank/DDBJ whole genome shotgun (WGS) entry which is preliminary data.</text>
</comment>
<keyword evidence="2" id="KW-1185">Reference proteome</keyword>